<evidence type="ECO:0000313" key="3">
    <source>
        <dbReference type="Proteomes" id="UP000747110"/>
    </source>
</evidence>
<evidence type="ECO:0000256" key="1">
    <source>
        <dbReference type="SAM" id="MobiDB-lite"/>
    </source>
</evidence>
<dbReference type="AlphaFoldDB" id="A0A8J4FSM8"/>
<sequence>MNTSILNSLLYCDSSHMSPIVASAAARPDFGGALPFRLAAPSPAASATAASAISTSEGSIDPDGLAAVDAPPLPLGPAAATPPGAPNTSSRDAVSMLSIDMLSALTTAAATSILNCCSPITRSSSVPRV</sequence>
<name>A0A8J4FSM8_9CHLO</name>
<dbReference type="Proteomes" id="UP000747110">
    <property type="component" value="Unassembled WGS sequence"/>
</dbReference>
<gene>
    <name evidence="2" type="ORF">Vretifemale_11549</name>
</gene>
<dbReference type="EMBL" id="BNCP01000025">
    <property type="protein sequence ID" value="GIL82701.1"/>
    <property type="molecule type" value="Genomic_DNA"/>
</dbReference>
<dbReference type="OrthoDB" id="10252227at2759"/>
<reference evidence="2" key="1">
    <citation type="journal article" date="2021" name="Proc. Natl. Acad. Sci. U.S.A.">
        <title>Three genomes in the algal genus Volvox reveal the fate of a haploid sex-determining region after a transition to homothallism.</title>
        <authorList>
            <person name="Yamamoto K."/>
            <person name="Hamaji T."/>
            <person name="Kawai-Toyooka H."/>
            <person name="Matsuzaki R."/>
            <person name="Takahashi F."/>
            <person name="Nishimura Y."/>
            <person name="Kawachi M."/>
            <person name="Noguchi H."/>
            <person name="Minakuchi Y."/>
            <person name="Umen J.G."/>
            <person name="Toyoda A."/>
            <person name="Nozaki H."/>
        </authorList>
    </citation>
    <scope>NUCLEOTIDE SEQUENCE</scope>
    <source>
        <strain evidence="2">NIES-3786</strain>
    </source>
</reference>
<evidence type="ECO:0000313" key="2">
    <source>
        <dbReference type="EMBL" id="GIL82701.1"/>
    </source>
</evidence>
<proteinExistence type="predicted"/>
<feature type="compositionally biased region" description="Low complexity" evidence="1">
    <location>
        <begin position="51"/>
        <end position="82"/>
    </location>
</feature>
<protein>
    <submittedName>
        <fullName evidence="2">Uncharacterized protein</fullName>
    </submittedName>
</protein>
<organism evidence="2 3">
    <name type="scientific">Volvox reticuliferus</name>
    <dbReference type="NCBI Taxonomy" id="1737510"/>
    <lineage>
        <taxon>Eukaryota</taxon>
        <taxon>Viridiplantae</taxon>
        <taxon>Chlorophyta</taxon>
        <taxon>core chlorophytes</taxon>
        <taxon>Chlorophyceae</taxon>
        <taxon>CS clade</taxon>
        <taxon>Chlamydomonadales</taxon>
        <taxon>Volvocaceae</taxon>
        <taxon>Volvox</taxon>
    </lineage>
</organism>
<keyword evidence="3" id="KW-1185">Reference proteome</keyword>
<feature type="region of interest" description="Disordered" evidence="1">
    <location>
        <begin position="51"/>
        <end position="92"/>
    </location>
</feature>
<comment type="caution">
    <text evidence="2">The sequence shown here is derived from an EMBL/GenBank/DDBJ whole genome shotgun (WGS) entry which is preliminary data.</text>
</comment>
<accession>A0A8J4FSM8</accession>